<gene>
    <name evidence="3" type="ORF">Xbud_03864</name>
</gene>
<dbReference type="OrthoDB" id="6507302at2"/>
<sequence>MTKKTQEPGGLPPELQVGPTDDVTPQGIQPTLPGKRRADEKASNLVVVKGNTVRHNSVDYPENTVIDLQDDDARRLIQLGVILRLDDLRAQLLSSNPVTVQDGITIQRGDHAD</sequence>
<organism evidence="3 4">
    <name type="scientific">Xenorhabdus budapestensis</name>
    <dbReference type="NCBI Taxonomy" id="290110"/>
    <lineage>
        <taxon>Bacteria</taxon>
        <taxon>Pseudomonadati</taxon>
        <taxon>Pseudomonadota</taxon>
        <taxon>Gammaproteobacteria</taxon>
        <taxon>Enterobacterales</taxon>
        <taxon>Morganellaceae</taxon>
        <taxon>Xenorhabdus</taxon>
    </lineage>
</organism>
<dbReference type="InterPro" id="IPR055634">
    <property type="entry name" value="DUF7210"/>
</dbReference>
<dbReference type="Pfam" id="PF23843">
    <property type="entry name" value="DUF7210"/>
    <property type="match status" value="1"/>
</dbReference>
<comment type="caution">
    <text evidence="3">The sequence shown here is derived from an EMBL/GenBank/DDBJ whole genome shotgun (WGS) entry which is preliminary data.</text>
</comment>
<evidence type="ECO:0000313" key="4">
    <source>
        <dbReference type="Proteomes" id="UP000225833"/>
    </source>
</evidence>
<feature type="region of interest" description="Disordered" evidence="1">
    <location>
        <begin position="1"/>
        <end position="42"/>
    </location>
</feature>
<dbReference type="Proteomes" id="UP000225833">
    <property type="component" value="Unassembled WGS sequence"/>
</dbReference>
<proteinExistence type="predicted"/>
<name>A0A2D0IJQ5_XENBU</name>
<dbReference type="EMBL" id="NIBS01000147">
    <property type="protein sequence ID" value="PHM21884.1"/>
    <property type="molecule type" value="Genomic_DNA"/>
</dbReference>
<dbReference type="AlphaFoldDB" id="A0A2D0IJQ5"/>
<protein>
    <recommendedName>
        <fullName evidence="2">DUF7210 domain-containing protein</fullName>
    </recommendedName>
</protein>
<feature type="domain" description="DUF7210" evidence="2">
    <location>
        <begin position="46"/>
        <end position="82"/>
    </location>
</feature>
<dbReference type="RefSeq" id="WP_099137559.1">
    <property type="nucleotide sequence ID" value="NZ_CAWNNJ010000054.1"/>
</dbReference>
<evidence type="ECO:0000313" key="3">
    <source>
        <dbReference type="EMBL" id="PHM21884.1"/>
    </source>
</evidence>
<evidence type="ECO:0000259" key="2">
    <source>
        <dbReference type="Pfam" id="PF23843"/>
    </source>
</evidence>
<accession>A0A2D0IJQ5</accession>
<evidence type="ECO:0000256" key="1">
    <source>
        <dbReference type="SAM" id="MobiDB-lite"/>
    </source>
</evidence>
<reference evidence="3 4" key="1">
    <citation type="journal article" date="2017" name="Nat. Microbiol.">
        <title>Natural product diversity associated with the nematode symbionts Photorhabdus and Xenorhabdus.</title>
        <authorList>
            <person name="Tobias N.J."/>
            <person name="Wolff H."/>
            <person name="Djahanschiri B."/>
            <person name="Grundmann F."/>
            <person name="Kronenwerth M."/>
            <person name="Shi Y.M."/>
            <person name="Simonyi S."/>
            <person name="Grun P."/>
            <person name="Shapiro-Ilan D."/>
            <person name="Pidot S.J."/>
            <person name="Stinear T.P."/>
            <person name="Ebersberger I."/>
            <person name="Bode H.B."/>
        </authorList>
    </citation>
    <scope>NUCLEOTIDE SEQUENCE [LARGE SCALE GENOMIC DNA]</scope>
    <source>
        <strain evidence="3 4">DSM 16342</strain>
    </source>
</reference>